<evidence type="ECO:0000256" key="1">
    <source>
        <dbReference type="SAM" id="SignalP"/>
    </source>
</evidence>
<evidence type="ECO:0000313" key="3">
    <source>
        <dbReference type="Proteomes" id="UP001558613"/>
    </source>
</evidence>
<gene>
    <name evidence="2" type="ORF">QQF64_011300</name>
</gene>
<dbReference type="Proteomes" id="UP001558613">
    <property type="component" value="Unassembled WGS sequence"/>
</dbReference>
<accession>A0ABR3M1B8</accession>
<feature type="chain" id="PRO_5046895530" evidence="1">
    <location>
        <begin position="20"/>
        <end position="153"/>
    </location>
</feature>
<sequence>MAFIVCLIYLAAPPFWVSGESLSDRVHQNPPHLITNAEKTVNLICSHTIKDYYMILCLSFSPVLSVNMRVIIIITVTLITFSGFSYSNKVDQSPSEIIRRPGESAKIQCLHREATLGIKLPPINSGLCAECHHDDKVCHILCHVARSHTKSKS</sequence>
<proteinExistence type="predicted"/>
<keyword evidence="1" id="KW-0732">Signal</keyword>
<evidence type="ECO:0000313" key="2">
    <source>
        <dbReference type="EMBL" id="KAL1258056.1"/>
    </source>
</evidence>
<dbReference type="EMBL" id="JAYMGO010000017">
    <property type="protein sequence ID" value="KAL1258056.1"/>
    <property type="molecule type" value="Genomic_DNA"/>
</dbReference>
<feature type="signal peptide" evidence="1">
    <location>
        <begin position="1"/>
        <end position="19"/>
    </location>
</feature>
<name>A0ABR3M1B8_9TELE</name>
<keyword evidence="3" id="KW-1185">Reference proteome</keyword>
<organism evidence="2 3">
    <name type="scientific">Cirrhinus molitorella</name>
    <name type="common">mud carp</name>
    <dbReference type="NCBI Taxonomy" id="172907"/>
    <lineage>
        <taxon>Eukaryota</taxon>
        <taxon>Metazoa</taxon>
        <taxon>Chordata</taxon>
        <taxon>Craniata</taxon>
        <taxon>Vertebrata</taxon>
        <taxon>Euteleostomi</taxon>
        <taxon>Actinopterygii</taxon>
        <taxon>Neopterygii</taxon>
        <taxon>Teleostei</taxon>
        <taxon>Ostariophysi</taxon>
        <taxon>Cypriniformes</taxon>
        <taxon>Cyprinidae</taxon>
        <taxon>Labeoninae</taxon>
        <taxon>Labeonini</taxon>
        <taxon>Cirrhinus</taxon>
    </lineage>
</organism>
<reference evidence="2 3" key="1">
    <citation type="submission" date="2023-09" db="EMBL/GenBank/DDBJ databases">
        <authorList>
            <person name="Wang M."/>
        </authorList>
    </citation>
    <scope>NUCLEOTIDE SEQUENCE [LARGE SCALE GENOMIC DNA]</scope>
    <source>
        <strain evidence="2">GT-2023</strain>
        <tissue evidence="2">Liver</tissue>
    </source>
</reference>
<comment type="caution">
    <text evidence="2">The sequence shown here is derived from an EMBL/GenBank/DDBJ whole genome shotgun (WGS) entry which is preliminary data.</text>
</comment>
<protein>
    <submittedName>
        <fullName evidence="2">Uncharacterized protein</fullName>
    </submittedName>
</protein>